<dbReference type="EMBL" id="UINC01115216">
    <property type="protein sequence ID" value="SVC86078.1"/>
    <property type="molecule type" value="Genomic_DNA"/>
</dbReference>
<accession>A0A382QMA9</accession>
<organism evidence="1">
    <name type="scientific">marine metagenome</name>
    <dbReference type="NCBI Taxonomy" id="408172"/>
    <lineage>
        <taxon>unclassified sequences</taxon>
        <taxon>metagenomes</taxon>
        <taxon>ecological metagenomes</taxon>
    </lineage>
</organism>
<evidence type="ECO:0000313" key="1">
    <source>
        <dbReference type="EMBL" id="SVC86078.1"/>
    </source>
</evidence>
<proteinExistence type="predicted"/>
<name>A0A382QMA9_9ZZZZ</name>
<feature type="non-terminal residue" evidence="1">
    <location>
        <position position="211"/>
    </location>
</feature>
<protein>
    <submittedName>
        <fullName evidence="1">Uncharacterized protein</fullName>
    </submittedName>
</protein>
<reference evidence="1" key="1">
    <citation type="submission" date="2018-05" db="EMBL/GenBank/DDBJ databases">
        <authorList>
            <person name="Lanie J.A."/>
            <person name="Ng W.-L."/>
            <person name="Kazmierczak K.M."/>
            <person name="Andrzejewski T.M."/>
            <person name="Davidsen T.M."/>
            <person name="Wayne K.J."/>
            <person name="Tettelin H."/>
            <person name="Glass J.I."/>
            <person name="Rusch D."/>
            <person name="Podicherti R."/>
            <person name="Tsui H.-C.T."/>
            <person name="Winkler M.E."/>
        </authorList>
    </citation>
    <scope>NUCLEOTIDE SEQUENCE</scope>
</reference>
<gene>
    <name evidence="1" type="ORF">METZ01_LOCUS338932</name>
</gene>
<dbReference type="AlphaFoldDB" id="A0A382QMA9"/>
<sequence length="211" mass="22755">VSTLAHVFEAEGIATVALGSIRKQIEDSAPPRGLWCDFPLGRPLGKPGDPEFQHRVLDVAFALLNATEPVLAEFDESIPDGGDEMLACPLPPRHDPDAHPAIDEARGLLAAYDRGIEMSDGRFGAGRVVAADDIPAAIEAFIRISEGTPWAEAGIPGLPMRVSHDIRSYYETAALAMVDHAPAAWASTRWFLDQTETGKVMMAARQAMQDQ</sequence>
<feature type="non-terminal residue" evidence="1">
    <location>
        <position position="1"/>
    </location>
</feature>